<feature type="region of interest" description="Disordered" evidence="1">
    <location>
        <begin position="201"/>
        <end position="308"/>
    </location>
</feature>
<protein>
    <recommendedName>
        <fullName evidence="4">CUE domain-containing protein</fullName>
    </recommendedName>
</protein>
<name>A0A812AZ75_ACAPH</name>
<feature type="compositionally biased region" description="Basic and acidic residues" evidence="1">
    <location>
        <begin position="222"/>
        <end position="233"/>
    </location>
</feature>
<sequence>MGDASTELALRGYRKMGGASANALQILRHTFPHVDKSLVFNIWMSSSQDKAKAESRLIQLGYRPVGNRPGSGSKSPYHTSSNTSPHRYQQKGHSSGSRESSPLNHANRNNISNLSPHHTGSPSRSPRQLSPKRSYSPNKSSPPKRSPSPSAYPAGPSEAEKERLYEKFVAQFPNQPTAVIAAALEVCCYNEMQTLAVLQASGDTDDRPQPKPATPPAPVRQQDAKRSHPKTDNKPVSYDPVALSDRSDKSPSSSASSVRDMSSCKSPEDEDSPERISNMPSVIHDSPTKHPASQARAKQVTSSLYEVV</sequence>
<proteinExistence type="predicted"/>
<dbReference type="AlphaFoldDB" id="A0A812AZ75"/>
<gene>
    <name evidence="2" type="ORF">SPHA_6519</name>
</gene>
<dbReference type="OrthoDB" id="2020426at2759"/>
<feature type="compositionally biased region" description="Low complexity" evidence="1">
    <location>
        <begin position="131"/>
        <end position="157"/>
    </location>
</feature>
<comment type="caution">
    <text evidence="2">The sequence shown here is derived from an EMBL/GenBank/DDBJ whole genome shotgun (WGS) entry which is preliminary data.</text>
</comment>
<dbReference type="Proteomes" id="UP000597762">
    <property type="component" value="Unassembled WGS sequence"/>
</dbReference>
<evidence type="ECO:0000313" key="2">
    <source>
        <dbReference type="EMBL" id="CAE1160616.1"/>
    </source>
</evidence>
<evidence type="ECO:0000256" key="1">
    <source>
        <dbReference type="SAM" id="MobiDB-lite"/>
    </source>
</evidence>
<feature type="region of interest" description="Disordered" evidence="1">
    <location>
        <begin position="62"/>
        <end position="159"/>
    </location>
</feature>
<accession>A0A812AZ75</accession>
<reference evidence="2" key="1">
    <citation type="submission" date="2021-01" db="EMBL/GenBank/DDBJ databases">
        <authorList>
            <person name="Li R."/>
            <person name="Bekaert M."/>
        </authorList>
    </citation>
    <scope>NUCLEOTIDE SEQUENCE</scope>
    <source>
        <strain evidence="2">Farmed</strain>
    </source>
</reference>
<feature type="compositionally biased region" description="Low complexity" evidence="1">
    <location>
        <begin position="250"/>
        <end position="263"/>
    </location>
</feature>
<dbReference type="EMBL" id="CAHIKZ030000213">
    <property type="protein sequence ID" value="CAE1160616.1"/>
    <property type="molecule type" value="Genomic_DNA"/>
</dbReference>
<feature type="compositionally biased region" description="Polar residues" evidence="1">
    <location>
        <begin position="70"/>
        <end position="128"/>
    </location>
</feature>
<feature type="compositionally biased region" description="Polar residues" evidence="1">
    <location>
        <begin position="299"/>
        <end position="308"/>
    </location>
</feature>
<evidence type="ECO:0000313" key="3">
    <source>
        <dbReference type="Proteomes" id="UP000597762"/>
    </source>
</evidence>
<keyword evidence="3" id="KW-1185">Reference proteome</keyword>
<organism evidence="2 3">
    <name type="scientific">Acanthosepion pharaonis</name>
    <name type="common">Pharaoh cuttlefish</name>
    <name type="synonym">Sepia pharaonis</name>
    <dbReference type="NCBI Taxonomy" id="158019"/>
    <lineage>
        <taxon>Eukaryota</taxon>
        <taxon>Metazoa</taxon>
        <taxon>Spiralia</taxon>
        <taxon>Lophotrochozoa</taxon>
        <taxon>Mollusca</taxon>
        <taxon>Cephalopoda</taxon>
        <taxon>Coleoidea</taxon>
        <taxon>Decapodiformes</taxon>
        <taxon>Sepiida</taxon>
        <taxon>Sepiina</taxon>
        <taxon>Sepiidae</taxon>
        <taxon>Acanthosepion</taxon>
    </lineage>
</organism>
<evidence type="ECO:0008006" key="4">
    <source>
        <dbReference type="Google" id="ProtNLM"/>
    </source>
</evidence>